<comment type="pathway">
    <text evidence="1">Amino-acid biosynthesis; L-threonine biosynthesis; L-threonine from L-aspartate: step 3/5.</text>
</comment>
<dbReference type="Gene3D" id="3.30.70.260">
    <property type="match status" value="1"/>
</dbReference>
<dbReference type="Pfam" id="PF03447">
    <property type="entry name" value="NAD_binding_3"/>
    <property type="match status" value="1"/>
</dbReference>
<dbReference type="PROSITE" id="PS51671">
    <property type="entry name" value="ACT"/>
    <property type="match status" value="1"/>
</dbReference>
<dbReference type="PANTHER" id="PTHR43331:SF1">
    <property type="entry name" value="HOMOSERINE DEHYDROGENASE"/>
    <property type="match status" value="1"/>
</dbReference>
<evidence type="ECO:0000256" key="10">
    <source>
        <dbReference type="ARBA" id="ARBA00023167"/>
    </source>
</evidence>
<dbReference type="InterPro" id="IPR005106">
    <property type="entry name" value="Asp/hSer_DH_NAD-bd"/>
</dbReference>
<sequence>MERVVVRVGVIGAGNVGSALVAMLLDESRFPALIEAVGAPLRLVAVAVRDTNKPHPGVPSELLTSDALSVATRDDVDLLVELAGGVDDAYRYVRAALESGKSVVTANKALIAAKGTELEAIARAKNVDLIFEAAVGGGIPILRALRTSLVGEKIQRVMGIVNGTTNFILSAMTSDGAQYGDVLAEAQRLGYAEADPTADVEGFDAAAKVTILSSLSFGTSLEGAAIAREGISKITADDVAFAKRHHFVIKLVGVAERVGEYGISMRVHPAMLPESHPLASINGAFNAVFVEGAKAGPLMMMGQGAGGDPTASAVLGDILESGRNCMLGRRSATPDVETNLTMVPQSELQSSFYLTLDVLDRPGVLAAVTKVFGDHGVSIRLLEQSGIGDEARLTLVTHLAMESDMAATLEDLQQVETVDAIGSCIRILGED</sequence>
<dbReference type="GO" id="GO:0009088">
    <property type="term" value="P:threonine biosynthetic process"/>
    <property type="evidence" value="ECO:0007669"/>
    <property type="project" value="UniProtKB-UniPathway"/>
</dbReference>
<evidence type="ECO:0000256" key="8">
    <source>
        <dbReference type="ARBA" id="ARBA00022857"/>
    </source>
</evidence>
<evidence type="ECO:0000259" key="11">
    <source>
        <dbReference type="PROSITE" id="PS51671"/>
    </source>
</evidence>
<dbReference type="GO" id="GO:0009086">
    <property type="term" value="P:methionine biosynthetic process"/>
    <property type="evidence" value="ECO:0007669"/>
    <property type="project" value="UniProtKB-KW"/>
</dbReference>
<dbReference type="NCBIfam" id="NF004976">
    <property type="entry name" value="PRK06349.1"/>
    <property type="match status" value="1"/>
</dbReference>
<dbReference type="EMBL" id="CAFAAB010000034">
    <property type="protein sequence ID" value="CAB4779602.1"/>
    <property type="molecule type" value="Genomic_DNA"/>
</dbReference>
<dbReference type="InterPro" id="IPR002912">
    <property type="entry name" value="ACT_dom"/>
</dbReference>
<dbReference type="AlphaFoldDB" id="A0A6J6W3M8"/>
<evidence type="ECO:0000256" key="7">
    <source>
        <dbReference type="ARBA" id="ARBA00022697"/>
    </source>
</evidence>
<dbReference type="CDD" id="cd04881">
    <property type="entry name" value="ACT_HSDH-Hom"/>
    <property type="match status" value="1"/>
</dbReference>
<keyword evidence="9" id="KW-0560">Oxidoreductase</keyword>
<dbReference type="SUPFAM" id="SSF55347">
    <property type="entry name" value="Glyceraldehyde-3-phosphate dehydrogenase-like, C-terminal domain"/>
    <property type="match status" value="1"/>
</dbReference>
<keyword evidence="8" id="KW-0521">NADP</keyword>
<dbReference type="InterPro" id="IPR045865">
    <property type="entry name" value="ACT-like_dom_sf"/>
</dbReference>
<evidence type="ECO:0000256" key="1">
    <source>
        <dbReference type="ARBA" id="ARBA00005056"/>
    </source>
</evidence>
<dbReference type="SUPFAM" id="SSF55021">
    <property type="entry name" value="ACT-like"/>
    <property type="match status" value="1"/>
</dbReference>
<dbReference type="Pfam" id="PF00742">
    <property type="entry name" value="Homoserine_dh"/>
    <property type="match status" value="1"/>
</dbReference>
<dbReference type="UniPathway" id="UPA00050">
    <property type="reaction ID" value="UER00063"/>
</dbReference>
<keyword evidence="10" id="KW-0486">Methionine biosynthesis</keyword>
<reference evidence="12" key="1">
    <citation type="submission" date="2020-05" db="EMBL/GenBank/DDBJ databases">
        <authorList>
            <person name="Chiriac C."/>
            <person name="Salcher M."/>
            <person name="Ghai R."/>
            <person name="Kavagutti S V."/>
        </authorList>
    </citation>
    <scope>NUCLEOTIDE SEQUENCE</scope>
</reference>
<dbReference type="PIRSF" id="PIRSF000098">
    <property type="entry name" value="Homoser_dehydrog"/>
    <property type="match status" value="1"/>
</dbReference>
<evidence type="ECO:0000256" key="3">
    <source>
        <dbReference type="ARBA" id="ARBA00006753"/>
    </source>
</evidence>
<organism evidence="12">
    <name type="scientific">freshwater metagenome</name>
    <dbReference type="NCBI Taxonomy" id="449393"/>
    <lineage>
        <taxon>unclassified sequences</taxon>
        <taxon>metagenomes</taxon>
        <taxon>ecological metagenomes</taxon>
    </lineage>
</organism>
<evidence type="ECO:0000313" key="12">
    <source>
        <dbReference type="EMBL" id="CAB4779602.1"/>
    </source>
</evidence>
<dbReference type="PROSITE" id="PS01042">
    <property type="entry name" value="HOMOSER_DHGENASE"/>
    <property type="match status" value="1"/>
</dbReference>
<dbReference type="InterPro" id="IPR001342">
    <property type="entry name" value="HDH_cat"/>
</dbReference>
<dbReference type="InterPro" id="IPR036291">
    <property type="entry name" value="NAD(P)-bd_dom_sf"/>
</dbReference>
<accession>A0A6J6W3M8</accession>
<dbReference type="FunFam" id="3.30.360.10:FF:000005">
    <property type="entry name" value="Homoserine dehydrogenase"/>
    <property type="match status" value="1"/>
</dbReference>
<evidence type="ECO:0000256" key="2">
    <source>
        <dbReference type="ARBA" id="ARBA00005062"/>
    </source>
</evidence>
<gene>
    <name evidence="12" type="ORF">UFOPK2958_00435</name>
</gene>
<dbReference type="InterPro" id="IPR019811">
    <property type="entry name" value="HDH_CS"/>
</dbReference>
<feature type="domain" description="ACT" evidence="11">
    <location>
        <begin position="353"/>
        <end position="426"/>
    </location>
</feature>
<dbReference type="Pfam" id="PF01842">
    <property type="entry name" value="ACT"/>
    <property type="match status" value="1"/>
</dbReference>
<dbReference type="GO" id="GO:0050661">
    <property type="term" value="F:NADP binding"/>
    <property type="evidence" value="ECO:0007669"/>
    <property type="project" value="InterPro"/>
</dbReference>
<dbReference type="Gene3D" id="3.30.360.10">
    <property type="entry name" value="Dihydrodipicolinate Reductase, domain 2"/>
    <property type="match status" value="1"/>
</dbReference>
<comment type="pathway">
    <text evidence="2">Amino-acid biosynthesis; L-methionine biosynthesis via de novo pathway; L-homoserine from L-aspartate: step 3/3.</text>
</comment>
<evidence type="ECO:0000256" key="6">
    <source>
        <dbReference type="ARBA" id="ARBA00022605"/>
    </source>
</evidence>
<dbReference type="PANTHER" id="PTHR43331">
    <property type="entry name" value="HOMOSERINE DEHYDROGENASE"/>
    <property type="match status" value="1"/>
</dbReference>
<evidence type="ECO:0000256" key="5">
    <source>
        <dbReference type="ARBA" id="ARBA00013376"/>
    </source>
</evidence>
<dbReference type="Gene3D" id="3.40.50.720">
    <property type="entry name" value="NAD(P)-binding Rossmann-like Domain"/>
    <property type="match status" value="1"/>
</dbReference>
<dbReference type="SUPFAM" id="SSF51735">
    <property type="entry name" value="NAD(P)-binding Rossmann-fold domains"/>
    <property type="match status" value="1"/>
</dbReference>
<dbReference type="InterPro" id="IPR016204">
    <property type="entry name" value="HDH"/>
</dbReference>
<proteinExistence type="inferred from homology"/>
<dbReference type="UniPathway" id="UPA00051">
    <property type="reaction ID" value="UER00465"/>
</dbReference>
<comment type="similarity">
    <text evidence="3">Belongs to the homoserine dehydrogenase family.</text>
</comment>
<dbReference type="GO" id="GO:0004412">
    <property type="term" value="F:homoserine dehydrogenase activity"/>
    <property type="evidence" value="ECO:0007669"/>
    <property type="project" value="UniProtKB-EC"/>
</dbReference>
<evidence type="ECO:0000256" key="4">
    <source>
        <dbReference type="ARBA" id="ARBA00013213"/>
    </source>
</evidence>
<name>A0A6J6W3M8_9ZZZZ</name>
<evidence type="ECO:0000256" key="9">
    <source>
        <dbReference type="ARBA" id="ARBA00023002"/>
    </source>
</evidence>
<keyword evidence="7" id="KW-0791">Threonine biosynthesis</keyword>
<keyword evidence="6" id="KW-0028">Amino-acid biosynthesis</keyword>
<dbReference type="EC" id="1.1.1.3" evidence="4"/>
<protein>
    <recommendedName>
        <fullName evidence="5">Homoserine dehydrogenase</fullName>
        <ecNumber evidence="4">1.1.1.3</ecNumber>
    </recommendedName>
</protein>